<feature type="domain" description="Phospholipase/carboxylesterase/thioesterase" evidence="3">
    <location>
        <begin position="11"/>
        <end position="218"/>
    </location>
</feature>
<name>A0A1Y6MF34_9GAMM</name>
<dbReference type="EC" id="3.1.1.1" evidence="4"/>
<evidence type="ECO:0000256" key="2">
    <source>
        <dbReference type="ARBA" id="ARBA00022801"/>
    </source>
</evidence>
<dbReference type="InterPro" id="IPR050565">
    <property type="entry name" value="LYPA1-2/EST-like"/>
</dbReference>
<dbReference type="SUPFAM" id="SSF53474">
    <property type="entry name" value="alpha/beta-Hydrolases"/>
    <property type="match status" value="1"/>
</dbReference>
<evidence type="ECO:0000256" key="1">
    <source>
        <dbReference type="ARBA" id="ARBA00006499"/>
    </source>
</evidence>
<evidence type="ECO:0000259" key="3">
    <source>
        <dbReference type="Pfam" id="PF02230"/>
    </source>
</evidence>
<evidence type="ECO:0000313" key="5">
    <source>
        <dbReference type="Proteomes" id="UP000195719"/>
    </source>
</evidence>
<dbReference type="EMBL" id="FYAJ01000002">
    <property type="protein sequence ID" value="SMY35146.1"/>
    <property type="molecule type" value="Genomic_DNA"/>
</dbReference>
<evidence type="ECO:0000313" key="4">
    <source>
        <dbReference type="EMBL" id="SMY35146.1"/>
    </source>
</evidence>
<keyword evidence="5" id="KW-1185">Reference proteome</keyword>
<dbReference type="InterPro" id="IPR029058">
    <property type="entry name" value="AB_hydrolase_fold"/>
</dbReference>
<dbReference type="Pfam" id="PF02230">
    <property type="entry name" value="Abhydrolase_2"/>
    <property type="match status" value="1"/>
</dbReference>
<dbReference type="InterPro" id="IPR003140">
    <property type="entry name" value="PLipase/COase/thioEstase"/>
</dbReference>
<dbReference type="PANTHER" id="PTHR10655">
    <property type="entry name" value="LYSOPHOSPHOLIPASE-RELATED"/>
    <property type="match status" value="1"/>
</dbReference>
<protein>
    <submittedName>
        <fullName evidence="4">Carboxylesterase 2</fullName>
        <ecNumber evidence="4">3.1.1.1</ecNumber>
    </submittedName>
</protein>
<comment type="similarity">
    <text evidence="1">Belongs to the AB hydrolase superfamily. AB hydrolase 2 family.</text>
</comment>
<sequence>MNITYLPCVEVEPTVSATATVIWLHGLGSNGHDFEAILPQLQLPSDMPVRFIFPHAASIPVTINGGAVMPAWYDIISLDVARKLNVDQLMHSAQRVIDLIEREISRGIASDRIILAGFSQGGAVVYHAALCYSKPLAGLLALSTYFPTANVIQYSEANRNIDIEIMHGSYDPVVVPKLGEMARNDLIAAGYHPQWRMYSMEHHVCLPQIKDIATWITAQLKL</sequence>
<accession>A0A1Y6MF34</accession>
<dbReference type="PANTHER" id="PTHR10655:SF17">
    <property type="entry name" value="LYSOPHOSPHOLIPASE-LIKE PROTEIN 1"/>
    <property type="match status" value="1"/>
</dbReference>
<dbReference type="Gene3D" id="3.40.50.1820">
    <property type="entry name" value="alpha/beta hydrolase"/>
    <property type="match status" value="1"/>
</dbReference>
<organism evidence="4 5">
    <name type="scientific">Photobacterium andalusiense</name>
    <dbReference type="NCBI Taxonomy" id="2204296"/>
    <lineage>
        <taxon>Bacteria</taxon>
        <taxon>Pseudomonadati</taxon>
        <taxon>Pseudomonadota</taxon>
        <taxon>Gammaproteobacteria</taxon>
        <taxon>Vibrionales</taxon>
        <taxon>Vibrionaceae</taxon>
        <taxon>Photobacterium</taxon>
    </lineage>
</organism>
<dbReference type="Proteomes" id="UP000195719">
    <property type="component" value="Unassembled WGS sequence"/>
</dbReference>
<dbReference type="AlphaFoldDB" id="A0A1Y6MF34"/>
<gene>
    <name evidence="4" type="primary">estB</name>
    <name evidence="4" type="ORF">PAND9192_01814</name>
</gene>
<dbReference type="GO" id="GO:0106435">
    <property type="term" value="F:carboxylesterase activity"/>
    <property type="evidence" value="ECO:0007669"/>
    <property type="project" value="UniProtKB-EC"/>
</dbReference>
<proteinExistence type="inferred from homology"/>
<keyword evidence="2 4" id="KW-0378">Hydrolase</keyword>
<reference evidence="5" key="1">
    <citation type="submission" date="2017-06" db="EMBL/GenBank/DDBJ databases">
        <authorList>
            <person name="Rodrigo-Torres L."/>
            <person name="Arahal R.D."/>
            <person name="Lucena T."/>
        </authorList>
    </citation>
    <scope>NUCLEOTIDE SEQUENCE [LARGE SCALE GENOMIC DNA]</scope>
    <source>
        <strain evidence="5">CECT 9192</strain>
    </source>
</reference>